<sequence>MGPSSAPTQEPTSMAIPPLINMSHLIQLRILTLSFSHKHHIFHHIFFFYFDVRFCFWTFVPGILHTDVIDIFSDDDTDDDVFSVYNLGTN</sequence>
<organism evidence="1 2">
    <name type="scientific">Gossypium stocksii</name>
    <dbReference type="NCBI Taxonomy" id="47602"/>
    <lineage>
        <taxon>Eukaryota</taxon>
        <taxon>Viridiplantae</taxon>
        <taxon>Streptophyta</taxon>
        <taxon>Embryophyta</taxon>
        <taxon>Tracheophyta</taxon>
        <taxon>Spermatophyta</taxon>
        <taxon>Magnoliopsida</taxon>
        <taxon>eudicotyledons</taxon>
        <taxon>Gunneridae</taxon>
        <taxon>Pentapetalae</taxon>
        <taxon>rosids</taxon>
        <taxon>malvids</taxon>
        <taxon>Malvales</taxon>
        <taxon>Malvaceae</taxon>
        <taxon>Malvoideae</taxon>
        <taxon>Gossypium</taxon>
    </lineage>
</organism>
<dbReference type="AlphaFoldDB" id="A0A9D3V7S1"/>
<protein>
    <submittedName>
        <fullName evidence="1">Uncharacterized protein</fullName>
    </submittedName>
</protein>
<name>A0A9D3V7S1_9ROSI</name>
<dbReference type="EMBL" id="JAIQCV010000008">
    <property type="protein sequence ID" value="KAH1073994.1"/>
    <property type="molecule type" value="Genomic_DNA"/>
</dbReference>
<proteinExistence type="predicted"/>
<gene>
    <name evidence="1" type="ORF">J1N35_026322</name>
</gene>
<evidence type="ECO:0000313" key="1">
    <source>
        <dbReference type="EMBL" id="KAH1073994.1"/>
    </source>
</evidence>
<comment type="caution">
    <text evidence="1">The sequence shown here is derived from an EMBL/GenBank/DDBJ whole genome shotgun (WGS) entry which is preliminary data.</text>
</comment>
<evidence type="ECO:0000313" key="2">
    <source>
        <dbReference type="Proteomes" id="UP000828251"/>
    </source>
</evidence>
<accession>A0A9D3V7S1</accession>
<reference evidence="1 2" key="1">
    <citation type="journal article" date="2021" name="Plant Biotechnol. J.">
        <title>Multi-omics assisted identification of the key and species-specific regulatory components of drought-tolerant mechanisms in Gossypium stocksii.</title>
        <authorList>
            <person name="Yu D."/>
            <person name="Ke L."/>
            <person name="Zhang D."/>
            <person name="Wu Y."/>
            <person name="Sun Y."/>
            <person name="Mei J."/>
            <person name="Sun J."/>
            <person name="Sun Y."/>
        </authorList>
    </citation>
    <scope>NUCLEOTIDE SEQUENCE [LARGE SCALE GENOMIC DNA]</scope>
    <source>
        <strain evidence="2">cv. E1</strain>
        <tissue evidence="1">Leaf</tissue>
    </source>
</reference>
<keyword evidence="2" id="KW-1185">Reference proteome</keyword>
<dbReference type="Proteomes" id="UP000828251">
    <property type="component" value="Unassembled WGS sequence"/>
</dbReference>